<dbReference type="Gene3D" id="3.90.1480.20">
    <property type="entry name" value="Glycosyl transferase family 29"/>
    <property type="match status" value="1"/>
</dbReference>
<organism evidence="1 2">
    <name type="scientific">Mesorhizobium liriopis</name>
    <dbReference type="NCBI Taxonomy" id="2953882"/>
    <lineage>
        <taxon>Bacteria</taxon>
        <taxon>Pseudomonadati</taxon>
        <taxon>Pseudomonadota</taxon>
        <taxon>Alphaproteobacteria</taxon>
        <taxon>Hyphomicrobiales</taxon>
        <taxon>Phyllobacteriaceae</taxon>
        <taxon>Mesorhizobium</taxon>
    </lineage>
</organism>
<keyword evidence="2" id="KW-1185">Reference proteome</keyword>
<dbReference type="Proteomes" id="UP001205906">
    <property type="component" value="Unassembled WGS sequence"/>
</dbReference>
<protein>
    <submittedName>
        <fullName evidence="1">Uncharacterized protein</fullName>
    </submittedName>
</protein>
<evidence type="ECO:0000313" key="1">
    <source>
        <dbReference type="EMBL" id="MCO6049048.1"/>
    </source>
</evidence>
<reference evidence="1 2" key="1">
    <citation type="submission" date="2022-06" db="EMBL/GenBank/DDBJ databases">
        <title>Mesorhizobium sp. strain RP14 Genome sequencing and assembly.</title>
        <authorList>
            <person name="Kim I."/>
        </authorList>
    </citation>
    <scope>NUCLEOTIDE SEQUENCE [LARGE SCALE GENOMIC DNA]</scope>
    <source>
        <strain evidence="2">RP14(2022)</strain>
    </source>
</reference>
<comment type="caution">
    <text evidence="1">The sequence shown here is derived from an EMBL/GenBank/DDBJ whole genome shotgun (WGS) entry which is preliminary data.</text>
</comment>
<dbReference type="InterPro" id="IPR038578">
    <property type="entry name" value="GT29-like_sf"/>
</dbReference>
<accession>A0ABT1C330</accession>
<sequence>MSKLRLEHPLSVAIIGNAPGLQHPVEQIDRADWVVRFNNAPGFGAWSGKRVTHLALVNHGGQMEEWLGDPGFIERPVVRQAQAIIFPFAPKTEPVESQGRDGRDWTHEARAKLAPLGVAVTVLPDALHREAKRLLATDARPDPVPSTGYLVTLSLLSQLPMDTTIDIHGFGFEGWDGHSWAEERRWFEAREAEGRLVVHPLVSVVKA</sequence>
<name>A0ABT1C330_9HYPH</name>
<proteinExistence type="predicted"/>
<dbReference type="EMBL" id="JAMXQS010000002">
    <property type="protein sequence ID" value="MCO6049048.1"/>
    <property type="molecule type" value="Genomic_DNA"/>
</dbReference>
<evidence type="ECO:0000313" key="2">
    <source>
        <dbReference type="Proteomes" id="UP001205906"/>
    </source>
</evidence>
<dbReference type="RefSeq" id="WP_252816401.1">
    <property type="nucleotide sequence ID" value="NZ_JAMXQS010000002.1"/>
</dbReference>
<gene>
    <name evidence="1" type="ORF">NGM99_04485</name>
</gene>